<dbReference type="Proteomes" id="UP000059188">
    <property type="component" value="Unassembled WGS sequence"/>
</dbReference>
<reference evidence="3 4" key="1">
    <citation type="submission" date="2014-11" db="EMBL/GenBank/DDBJ databases">
        <authorList>
            <person name="Wibberg Daniel"/>
        </authorList>
    </citation>
    <scope>NUCLEOTIDE SEQUENCE [LARGE SCALE GENOMIC DNA]</scope>
    <source>
        <strain evidence="3">Rhizoctonia solani AG1-IB 7/3/14</strain>
    </source>
</reference>
<evidence type="ECO:0000256" key="1">
    <source>
        <dbReference type="SAM" id="MobiDB-lite"/>
    </source>
</evidence>
<dbReference type="SUPFAM" id="SSF81383">
    <property type="entry name" value="F-box domain"/>
    <property type="match status" value="1"/>
</dbReference>
<dbReference type="EMBL" id="LN679112">
    <property type="protein sequence ID" value="CEL53639.1"/>
    <property type="molecule type" value="Genomic_DNA"/>
</dbReference>
<dbReference type="PROSITE" id="PS50181">
    <property type="entry name" value="FBOX"/>
    <property type="match status" value="1"/>
</dbReference>
<feature type="compositionally biased region" description="Low complexity" evidence="1">
    <location>
        <begin position="1"/>
        <end position="27"/>
    </location>
</feature>
<name>A0A0B7F9S5_THACB</name>
<evidence type="ECO:0000313" key="4">
    <source>
        <dbReference type="Proteomes" id="UP000059188"/>
    </source>
</evidence>
<feature type="domain" description="F-box" evidence="2">
    <location>
        <begin position="92"/>
        <end position="141"/>
    </location>
</feature>
<dbReference type="InterPro" id="IPR001810">
    <property type="entry name" value="F-box_dom"/>
</dbReference>
<keyword evidence="4" id="KW-1185">Reference proteome</keyword>
<feature type="compositionally biased region" description="Low complexity" evidence="1">
    <location>
        <begin position="36"/>
        <end position="48"/>
    </location>
</feature>
<dbReference type="Pfam" id="PF00646">
    <property type="entry name" value="F-box"/>
    <property type="match status" value="1"/>
</dbReference>
<dbReference type="CDD" id="cd09917">
    <property type="entry name" value="F-box_SF"/>
    <property type="match status" value="1"/>
</dbReference>
<evidence type="ECO:0000259" key="2">
    <source>
        <dbReference type="PROSITE" id="PS50181"/>
    </source>
</evidence>
<accession>A0A0B7F9S5</accession>
<evidence type="ECO:0000313" key="3">
    <source>
        <dbReference type="EMBL" id="CEL53639.1"/>
    </source>
</evidence>
<protein>
    <recommendedName>
        <fullName evidence="2">F-box domain-containing protein</fullName>
    </recommendedName>
</protein>
<gene>
    <name evidence="3" type="ORF">RSOLAG1IB_06494</name>
</gene>
<dbReference type="AlphaFoldDB" id="A0A0B7F9S5"/>
<dbReference type="STRING" id="1108050.A0A0B7F9S5"/>
<feature type="region of interest" description="Disordered" evidence="1">
    <location>
        <begin position="1"/>
        <end position="87"/>
    </location>
</feature>
<proteinExistence type="predicted"/>
<dbReference type="OrthoDB" id="2322499at2759"/>
<organism evidence="3 4">
    <name type="scientific">Thanatephorus cucumeris (strain AG1-IB / isolate 7/3/14)</name>
    <name type="common">Lettuce bottom rot fungus</name>
    <name type="synonym">Rhizoctonia solani</name>
    <dbReference type="NCBI Taxonomy" id="1108050"/>
    <lineage>
        <taxon>Eukaryota</taxon>
        <taxon>Fungi</taxon>
        <taxon>Dikarya</taxon>
        <taxon>Basidiomycota</taxon>
        <taxon>Agaricomycotina</taxon>
        <taxon>Agaricomycetes</taxon>
        <taxon>Cantharellales</taxon>
        <taxon>Ceratobasidiaceae</taxon>
        <taxon>Rhizoctonia</taxon>
        <taxon>Rhizoctonia solani AG-1</taxon>
    </lineage>
</organism>
<dbReference type="InterPro" id="IPR036047">
    <property type="entry name" value="F-box-like_dom_sf"/>
</dbReference>
<sequence>MPTQTRSATRAACAAASTSSRRAQLAQKSQDSNSIPKSTAKPKATSKSRGGPKANPKAKVQVEQEQEPAPARKRPRRSGPKSIPQGNDTLETRLLVNLPVEVLIEIARYVHPLDLIMLSRVNKFLRELFMDKRSALIWSSARENLPGLPGCPDEVSEPQYAAMLFTKRCSTCGGYAPREMNPVLLIRLCAHCWVEELVDVNRVTDSSLVSAIGGPVPGQSRSWKYWCLYSEARAVKIKLNELTEIKDEEALRQWKEERHNLVATKRQNATALTTWLRDRDRERARDRNNLKILRRNEIESRLIKLGWERGDLVCYDQWRNKQWRSMVYTTKTLTDKVWDNLLPRLLGHLEINRDQRLEREQRRRRSNRINAIYTWFDLVRDQLPAYARAAPHNGDPSNAEQSLLESTDSWSFSTLANNDRLLRQAFPRVSQAYAWPEYTALVENDMPHEQFLNEFEGKKSGLQDLITSWRHGLEAQLTAALPEDTQPPTFGASPFSVTVRTSGGVQSLNTLPEDTQKLLRADATFIVSPTTIAHSSKPHYYPHSFDNFGGEPAKVVYHHHAHNVSRALLSVLGIPDATYLNMKALGRAFRCGRCPQAMSTNRCWEDIVSHYLVSIRSWEAETQQRQVQTAKNFTYACIHDINVESSDRPLVRMPSQEDLNTSPTLNNWSISKCMLCQSVGLNARIHTQTIVEHVRYVHLIEEPEIAVHYQPT</sequence>